<dbReference type="RefSeq" id="WP_095672383.1">
    <property type="nucleotide sequence ID" value="NZ_CP016771.1"/>
</dbReference>
<dbReference type="GO" id="GO:0005524">
    <property type="term" value="F:ATP binding"/>
    <property type="evidence" value="ECO:0007669"/>
    <property type="project" value="UniProtKB-UniRule"/>
</dbReference>
<evidence type="ECO:0000256" key="9">
    <source>
        <dbReference type="ARBA" id="ARBA00030128"/>
    </source>
</evidence>
<dbReference type="InterPro" id="IPR020590">
    <property type="entry name" value="Guanylate_kinase_CS"/>
</dbReference>
<evidence type="ECO:0000313" key="14">
    <source>
        <dbReference type="Proteomes" id="UP000217171"/>
    </source>
</evidence>
<dbReference type="KEGG" id="nhi:B1s21160_03035"/>
<dbReference type="Gene3D" id="3.40.50.300">
    <property type="entry name" value="P-loop containing nucleotide triphosphate hydrolases"/>
    <property type="match status" value="1"/>
</dbReference>
<evidence type="ECO:0000256" key="10">
    <source>
        <dbReference type="ARBA" id="ARBA00048594"/>
    </source>
</evidence>
<dbReference type="InterPro" id="IPR027417">
    <property type="entry name" value="P-loop_NTPase"/>
</dbReference>
<dbReference type="InterPro" id="IPR017665">
    <property type="entry name" value="Guanylate_kinase"/>
</dbReference>
<proteinExistence type="inferred from homology"/>
<dbReference type="CDD" id="cd00071">
    <property type="entry name" value="GMPK"/>
    <property type="match status" value="1"/>
</dbReference>
<dbReference type="EMBL" id="CP016771">
    <property type="protein sequence ID" value="ASY13309.1"/>
    <property type="molecule type" value="Genomic_DNA"/>
</dbReference>
<dbReference type="NCBIfam" id="NF041260">
    <property type="entry name" value="actino_IHF"/>
    <property type="match status" value="1"/>
</dbReference>
<evidence type="ECO:0000256" key="3">
    <source>
        <dbReference type="ARBA" id="ARBA00012961"/>
    </source>
</evidence>
<evidence type="ECO:0000256" key="5">
    <source>
        <dbReference type="ARBA" id="ARBA00022679"/>
    </source>
</evidence>
<dbReference type="Pfam" id="PF22525">
    <property type="entry name" value="H2TH_5"/>
    <property type="match status" value="1"/>
</dbReference>
<dbReference type="Gene3D" id="3.30.63.10">
    <property type="entry name" value="Guanylate Kinase phosphate binding domain"/>
    <property type="match status" value="1"/>
</dbReference>
<dbReference type="InterPro" id="IPR055201">
    <property type="entry name" value="IHF-like_H2TH"/>
</dbReference>
<dbReference type="HAMAP" id="MF_00328">
    <property type="entry name" value="Guanylate_kinase"/>
    <property type="match status" value="1"/>
</dbReference>
<dbReference type="PANTHER" id="PTHR23117:SF13">
    <property type="entry name" value="GUANYLATE KINASE"/>
    <property type="match status" value="1"/>
</dbReference>
<keyword evidence="11" id="KW-0963">Cytoplasm</keyword>
<evidence type="ECO:0000256" key="11">
    <source>
        <dbReference type="HAMAP-Rule" id="MF_00328"/>
    </source>
</evidence>
<keyword evidence="7 11" id="KW-0418">Kinase</keyword>
<organism evidence="13 14">
    <name type="scientific">Candidatus Nanopelagicus hibericus</name>
    <dbReference type="NCBI Taxonomy" id="1884915"/>
    <lineage>
        <taxon>Bacteria</taxon>
        <taxon>Bacillati</taxon>
        <taxon>Actinomycetota</taxon>
        <taxon>Actinomycetes</taxon>
        <taxon>Candidatus Nanopelagicales</taxon>
        <taxon>Candidatus Nanopelagicaceae</taxon>
        <taxon>Candidatus Nanopelagicus</taxon>
    </lineage>
</organism>
<keyword evidence="6 11" id="KW-0547">Nucleotide-binding</keyword>
<name>A0A249K9A3_9ACTN</name>
<reference evidence="13 14" key="1">
    <citation type="submission" date="2016-07" db="EMBL/GenBank/DDBJ databases">
        <title>High microdiversification within the ubiquitous acI lineage of Actinobacteria.</title>
        <authorList>
            <person name="Neuenschwander S.M."/>
            <person name="Salcher M."/>
            <person name="Ghai R."/>
            <person name="Pernthaler J."/>
        </authorList>
    </citation>
    <scope>NUCLEOTIDE SEQUENCE [LARGE SCALE GENOMIC DNA]</scope>
    <source>
        <strain evidence="13">MMS-21-160</strain>
    </source>
</reference>
<keyword evidence="5 11" id="KW-0808">Transferase</keyword>
<keyword evidence="14" id="KW-1185">Reference proteome</keyword>
<accession>A0A249K9A3</accession>
<evidence type="ECO:0000313" key="13">
    <source>
        <dbReference type="EMBL" id="ASY13309.1"/>
    </source>
</evidence>
<evidence type="ECO:0000259" key="12">
    <source>
        <dbReference type="PROSITE" id="PS50052"/>
    </source>
</evidence>
<dbReference type="PROSITE" id="PS00856">
    <property type="entry name" value="GUANYLATE_KINASE_1"/>
    <property type="match status" value="1"/>
</dbReference>
<dbReference type="EC" id="2.7.4.8" evidence="3 11"/>
<dbReference type="InterPro" id="IPR008144">
    <property type="entry name" value="Guanylate_kin-like_dom"/>
</dbReference>
<dbReference type="PANTHER" id="PTHR23117">
    <property type="entry name" value="GUANYLATE KINASE-RELATED"/>
    <property type="match status" value="1"/>
</dbReference>
<comment type="catalytic activity">
    <reaction evidence="10 11">
        <text>GMP + ATP = GDP + ADP</text>
        <dbReference type="Rhea" id="RHEA:20780"/>
        <dbReference type="ChEBI" id="CHEBI:30616"/>
        <dbReference type="ChEBI" id="CHEBI:58115"/>
        <dbReference type="ChEBI" id="CHEBI:58189"/>
        <dbReference type="ChEBI" id="CHEBI:456216"/>
        <dbReference type="EC" id="2.7.4.8"/>
    </reaction>
</comment>
<dbReference type="SMART" id="SM00072">
    <property type="entry name" value="GuKc"/>
    <property type="match status" value="1"/>
</dbReference>
<dbReference type="Proteomes" id="UP000217171">
    <property type="component" value="Chromosome"/>
</dbReference>
<dbReference type="OrthoDB" id="9808150at2"/>
<feature type="domain" description="Guanylate kinase-like" evidence="12">
    <location>
        <begin position="110"/>
        <end position="287"/>
    </location>
</feature>
<evidence type="ECO:0000256" key="2">
    <source>
        <dbReference type="ARBA" id="ARBA00005790"/>
    </source>
</evidence>
<dbReference type="GO" id="GO:0004385">
    <property type="term" value="F:GMP kinase activity"/>
    <property type="evidence" value="ECO:0007669"/>
    <property type="project" value="UniProtKB-UniRule"/>
</dbReference>
<comment type="similarity">
    <text evidence="2 11">Belongs to the guanylate kinase family.</text>
</comment>
<protein>
    <recommendedName>
        <fullName evidence="4 11">Guanylate kinase</fullName>
        <ecNumber evidence="3 11">2.7.4.8</ecNumber>
    </recommendedName>
    <alternativeName>
        <fullName evidence="9 11">GMP kinase</fullName>
    </alternativeName>
</protein>
<dbReference type="SUPFAM" id="SSF46946">
    <property type="entry name" value="S13-like H2TH domain"/>
    <property type="match status" value="1"/>
</dbReference>
<comment type="function">
    <text evidence="1 11">Essential for recycling GMP and indirectly, cGMP.</text>
</comment>
<dbReference type="NCBIfam" id="TIGR03263">
    <property type="entry name" value="guanyl_kin"/>
    <property type="match status" value="1"/>
</dbReference>
<dbReference type="Gene3D" id="1.10.8.50">
    <property type="match status" value="1"/>
</dbReference>
<comment type="subcellular location">
    <subcellularLocation>
        <location evidence="11">Cytoplasm</location>
    </subcellularLocation>
</comment>
<dbReference type="GO" id="GO:0005829">
    <property type="term" value="C:cytosol"/>
    <property type="evidence" value="ECO:0007669"/>
    <property type="project" value="TreeGrafter"/>
</dbReference>
<dbReference type="GO" id="GO:0003676">
    <property type="term" value="F:nucleic acid binding"/>
    <property type="evidence" value="ECO:0007669"/>
    <property type="project" value="InterPro"/>
</dbReference>
<evidence type="ECO:0000256" key="1">
    <source>
        <dbReference type="ARBA" id="ARBA00003531"/>
    </source>
</evidence>
<evidence type="ECO:0000256" key="8">
    <source>
        <dbReference type="ARBA" id="ARBA00022840"/>
    </source>
</evidence>
<dbReference type="PROSITE" id="PS50052">
    <property type="entry name" value="GUANYLATE_KINASE_2"/>
    <property type="match status" value="1"/>
</dbReference>
<sequence>MLPPRLSRRSRRKAGEAAVSARQERARVKELITKGEIYFFDLFKDERKSILRMKLIDLLQSVPGIGKSRAEVILDRTGISHSRRIGGVGHRQLELLRQEFLLIKNSPKSGRLLVVSGPSGVGKSTITNKLRNDDRFWISVSATTREIRSGEQNGVDYHFVSNEHFDRMITKNEFLEWASFAGAKYGTPKKAVNDALMDGKNVVLEIELNGARQVRKNSKNAILVFIKPPSWEELTARLIKRGTESEQSTQARLDRAKEELLAASEFDHVVINHQVDQSVSELVSLALR</sequence>
<feature type="binding site" evidence="11">
    <location>
        <begin position="117"/>
        <end position="124"/>
    </location>
    <ligand>
        <name>ATP</name>
        <dbReference type="ChEBI" id="CHEBI:30616"/>
    </ligand>
</feature>
<dbReference type="Pfam" id="PF00625">
    <property type="entry name" value="Guanylate_kin"/>
    <property type="match status" value="1"/>
</dbReference>
<dbReference type="InterPro" id="IPR010979">
    <property type="entry name" value="Ribosomal_uS13-like_H2TH"/>
</dbReference>
<gene>
    <name evidence="11" type="primary">gmk</name>
    <name evidence="13" type="ORF">B1s21160_03035</name>
</gene>
<dbReference type="AlphaFoldDB" id="A0A249K9A3"/>
<dbReference type="InterPro" id="IPR047806">
    <property type="entry name" value="IHF_actinobact"/>
</dbReference>
<dbReference type="FunFam" id="3.30.63.10:FF:000002">
    <property type="entry name" value="Guanylate kinase 1"/>
    <property type="match status" value="1"/>
</dbReference>
<dbReference type="InterPro" id="IPR008145">
    <property type="entry name" value="GK/Ca_channel_bsu"/>
</dbReference>
<evidence type="ECO:0000256" key="7">
    <source>
        <dbReference type="ARBA" id="ARBA00022777"/>
    </source>
</evidence>
<evidence type="ECO:0000256" key="6">
    <source>
        <dbReference type="ARBA" id="ARBA00022741"/>
    </source>
</evidence>
<dbReference type="SUPFAM" id="SSF52540">
    <property type="entry name" value="P-loop containing nucleoside triphosphate hydrolases"/>
    <property type="match status" value="1"/>
</dbReference>
<evidence type="ECO:0000256" key="4">
    <source>
        <dbReference type="ARBA" id="ARBA00016296"/>
    </source>
</evidence>
<keyword evidence="8 11" id="KW-0067">ATP-binding</keyword>